<dbReference type="SUPFAM" id="SSF103473">
    <property type="entry name" value="MFS general substrate transporter"/>
    <property type="match status" value="1"/>
</dbReference>
<evidence type="ECO:0000256" key="4">
    <source>
        <dbReference type="ARBA" id="ARBA00023136"/>
    </source>
</evidence>
<feature type="transmembrane region" description="Helical" evidence="5">
    <location>
        <begin position="169"/>
        <end position="187"/>
    </location>
</feature>
<evidence type="ECO:0000256" key="1">
    <source>
        <dbReference type="ARBA" id="ARBA00004141"/>
    </source>
</evidence>
<dbReference type="InParanoid" id="A0A5N4AFV8"/>
<feature type="transmembrane region" description="Helical" evidence="5">
    <location>
        <begin position="263"/>
        <end position="289"/>
    </location>
</feature>
<keyword evidence="2 5" id="KW-0812">Transmembrane</keyword>
<evidence type="ECO:0000256" key="5">
    <source>
        <dbReference type="SAM" id="Phobius"/>
    </source>
</evidence>
<proteinExistence type="predicted"/>
<feature type="domain" description="Major facilitator superfamily (MFS) profile" evidence="6">
    <location>
        <begin position="11"/>
        <end position="450"/>
    </location>
</feature>
<evidence type="ECO:0000259" key="6">
    <source>
        <dbReference type="PROSITE" id="PS50850"/>
    </source>
</evidence>
<dbReference type="Proteomes" id="UP000327044">
    <property type="component" value="Unassembled WGS sequence"/>
</dbReference>
<evidence type="ECO:0000256" key="3">
    <source>
        <dbReference type="ARBA" id="ARBA00022989"/>
    </source>
</evidence>
<accession>A0A5N4AFV8</accession>
<sequence>MRLYFLPQILSSIAVATFCFLNGLELSYLSILIPYFTNNDTRVENSFAMSDNEKSWLLSIGPIVKPLGCVLAGLVMDHIGRLNTLRVAVLPWSIGWLLIAKASSFLMIAAGFTITIFSFPWLLITAVTYITEISSPSVRGMLVNLKTIFWCLGSMAMFLLGAFLHWRTIAWINCLLPLAPLFLSLLLKESMLWLVTRGRFEDAKKSLVYFNRYRKTSRDENFDCVIDRKLLMIQTLHDRYRSINLSLLQKLKFFLQPSGYKRVLMVAGLEFFQNLSGSIIVFSNIMVFFNEFGTTINPYAVGIYLGLTKLVITFCNIWLLKTFRFRIILIASYLIISGCLVAFGLYIDFNPKDSSIYQWIPLCALILYSNSMVVGPYSVPVVLTPSVYPTHIRGTGQSVSSIIGHMLEFFMIQSYYAIKKGVKQSHILYFMSFSSLIACVYIYSWVVETRQKTFLEIENYFVKKDNKSNPRSLEEQDPCLEK</sequence>
<keyword evidence="3 5" id="KW-1133">Transmembrane helix</keyword>
<dbReference type="GO" id="GO:0022857">
    <property type="term" value="F:transmembrane transporter activity"/>
    <property type="evidence" value="ECO:0007669"/>
    <property type="project" value="InterPro"/>
</dbReference>
<feature type="transmembrane region" description="Helical" evidence="5">
    <location>
        <begin position="56"/>
        <end position="76"/>
    </location>
</feature>
<feature type="transmembrane region" description="Helical" evidence="5">
    <location>
        <begin position="12"/>
        <end position="36"/>
    </location>
</feature>
<evidence type="ECO:0000313" key="8">
    <source>
        <dbReference type="Proteomes" id="UP000327044"/>
    </source>
</evidence>
<protein>
    <recommendedName>
        <fullName evidence="6">Major facilitator superfamily (MFS) profile domain-containing protein</fullName>
    </recommendedName>
</protein>
<feature type="transmembrane region" description="Helical" evidence="5">
    <location>
        <begin position="142"/>
        <end position="163"/>
    </location>
</feature>
<dbReference type="InterPro" id="IPR020846">
    <property type="entry name" value="MFS_dom"/>
</dbReference>
<reference evidence="7 8" key="1">
    <citation type="journal article" date="2018" name="Elife">
        <title>Firefly genomes illuminate parallel origins of bioluminescence in beetles.</title>
        <authorList>
            <person name="Fallon T.R."/>
            <person name="Lower S.E."/>
            <person name="Chang C.H."/>
            <person name="Bessho-Uehara M."/>
            <person name="Martin G.J."/>
            <person name="Bewick A.J."/>
            <person name="Behringer M."/>
            <person name="Debat H.J."/>
            <person name="Wong I."/>
            <person name="Day J.C."/>
            <person name="Suvorov A."/>
            <person name="Silva C.J."/>
            <person name="Stanger-Hall K.F."/>
            <person name="Hall D.W."/>
            <person name="Schmitz R.J."/>
            <person name="Nelson D.R."/>
            <person name="Lewis S.M."/>
            <person name="Shigenobu S."/>
            <person name="Bybee S.M."/>
            <person name="Larracuente A.M."/>
            <person name="Oba Y."/>
            <person name="Weng J.K."/>
        </authorList>
    </citation>
    <scope>NUCLEOTIDE SEQUENCE [LARGE SCALE GENOMIC DNA]</scope>
    <source>
        <strain evidence="7">1611_PpyrPB1</strain>
        <tissue evidence="7">Whole body</tissue>
    </source>
</reference>
<dbReference type="OrthoDB" id="4142200at2759"/>
<dbReference type="InterPro" id="IPR036259">
    <property type="entry name" value="MFS_trans_sf"/>
</dbReference>
<dbReference type="PANTHER" id="PTHR48021">
    <property type="match status" value="1"/>
</dbReference>
<comment type="caution">
    <text evidence="7">The sequence shown here is derived from an EMBL/GenBank/DDBJ whole genome shotgun (WGS) entry which is preliminary data.</text>
</comment>
<feature type="transmembrane region" description="Helical" evidence="5">
    <location>
        <begin position="427"/>
        <end position="446"/>
    </location>
</feature>
<evidence type="ECO:0000313" key="7">
    <source>
        <dbReference type="EMBL" id="KAB0796215.1"/>
    </source>
</evidence>
<feature type="transmembrane region" description="Helical" evidence="5">
    <location>
        <begin position="327"/>
        <end position="347"/>
    </location>
</feature>
<name>A0A5N4AFV8_PHOPY</name>
<dbReference type="PROSITE" id="PS50850">
    <property type="entry name" value="MFS"/>
    <property type="match status" value="1"/>
</dbReference>
<organism evidence="7 8">
    <name type="scientific">Photinus pyralis</name>
    <name type="common">Common eastern firefly</name>
    <name type="synonym">Lampyris pyralis</name>
    <dbReference type="NCBI Taxonomy" id="7054"/>
    <lineage>
        <taxon>Eukaryota</taxon>
        <taxon>Metazoa</taxon>
        <taxon>Ecdysozoa</taxon>
        <taxon>Arthropoda</taxon>
        <taxon>Hexapoda</taxon>
        <taxon>Insecta</taxon>
        <taxon>Pterygota</taxon>
        <taxon>Neoptera</taxon>
        <taxon>Endopterygota</taxon>
        <taxon>Coleoptera</taxon>
        <taxon>Polyphaga</taxon>
        <taxon>Elateriformia</taxon>
        <taxon>Elateroidea</taxon>
        <taxon>Lampyridae</taxon>
        <taxon>Lampyrinae</taxon>
        <taxon>Photinus</taxon>
    </lineage>
</organism>
<dbReference type="PANTHER" id="PTHR48021:SF24">
    <property type="entry name" value="MAJOR FACILITATOR SUPERFAMILY (MFS) PROFILE DOMAIN-CONTAINING PROTEIN"/>
    <property type="match status" value="1"/>
</dbReference>
<dbReference type="AlphaFoldDB" id="A0A5N4AFV8"/>
<keyword evidence="4 5" id="KW-0472">Membrane</keyword>
<feature type="transmembrane region" description="Helical" evidence="5">
    <location>
        <begin position="359"/>
        <end position="383"/>
    </location>
</feature>
<dbReference type="Pfam" id="PF00083">
    <property type="entry name" value="Sugar_tr"/>
    <property type="match status" value="1"/>
</dbReference>
<dbReference type="InterPro" id="IPR005828">
    <property type="entry name" value="MFS_sugar_transport-like"/>
</dbReference>
<dbReference type="GO" id="GO:0016020">
    <property type="term" value="C:membrane"/>
    <property type="evidence" value="ECO:0007669"/>
    <property type="project" value="UniProtKB-SubCell"/>
</dbReference>
<feature type="transmembrane region" description="Helical" evidence="5">
    <location>
        <begin position="105"/>
        <end position="130"/>
    </location>
</feature>
<comment type="subcellular location">
    <subcellularLocation>
        <location evidence="1">Membrane</location>
        <topology evidence="1">Multi-pass membrane protein</topology>
    </subcellularLocation>
</comment>
<dbReference type="EMBL" id="VVIM01000007">
    <property type="protein sequence ID" value="KAB0796215.1"/>
    <property type="molecule type" value="Genomic_DNA"/>
</dbReference>
<dbReference type="Gene3D" id="1.20.1250.20">
    <property type="entry name" value="MFS general substrate transporter like domains"/>
    <property type="match status" value="1"/>
</dbReference>
<gene>
    <name evidence="7" type="ORF">PPYR_10276</name>
</gene>
<evidence type="ECO:0000256" key="2">
    <source>
        <dbReference type="ARBA" id="ARBA00022692"/>
    </source>
</evidence>
<keyword evidence="8" id="KW-1185">Reference proteome</keyword>
<dbReference type="InterPro" id="IPR050549">
    <property type="entry name" value="MFS_Trehalose_Transporter"/>
</dbReference>
<feature type="transmembrane region" description="Helical" evidence="5">
    <location>
        <begin position="301"/>
        <end position="320"/>
    </location>
</feature>